<gene>
    <name evidence="9" type="ORF">HJ588_01475</name>
</gene>
<feature type="region of interest" description="Disordered" evidence="6">
    <location>
        <begin position="438"/>
        <end position="460"/>
    </location>
</feature>
<accession>A0A849AEE7</accession>
<feature type="transmembrane region" description="Helical" evidence="7">
    <location>
        <begin position="93"/>
        <end position="111"/>
    </location>
</feature>
<dbReference type="PROSITE" id="PS50850">
    <property type="entry name" value="MFS"/>
    <property type="match status" value="1"/>
</dbReference>
<evidence type="ECO:0000256" key="7">
    <source>
        <dbReference type="SAM" id="Phobius"/>
    </source>
</evidence>
<dbReference type="GO" id="GO:0005886">
    <property type="term" value="C:plasma membrane"/>
    <property type="evidence" value="ECO:0007669"/>
    <property type="project" value="UniProtKB-SubCell"/>
</dbReference>
<dbReference type="Proteomes" id="UP000557772">
    <property type="component" value="Unassembled WGS sequence"/>
</dbReference>
<feature type="transmembrane region" description="Helical" evidence="7">
    <location>
        <begin position="65"/>
        <end position="84"/>
    </location>
</feature>
<feature type="transmembrane region" description="Helical" evidence="7">
    <location>
        <begin position="321"/>
        <end position="341"/>
    </location>
</feature>
<dbReference type="AlphaFoldDB" id="A0A849AEE7"/>
<proteinExistence type="inferred from homology"/>
<dbReference type="Gene3D" id="1.20.1250.20">
    <property type="entry name" value="MFS general substrate transporter like domains"/>
    <property type="match status" value="1"/>
</dbReference>
<feature type="transmembrane region" description="Helical" evidence="7">
    <location>
        <begin position="179"/>
        <end position="198"/>
    </location>
</feature>
<keyword evidence="4 7" id="KW-1133">Transmembrane helix</keyword>
<dbReference type="InterPro" id="IPR020846">
    <property type="entry name" value="MFS_dom"/>
</dbReference>
<keyword evidence="3 7" id="KW-0812">Transmembrane</keyword>
<comment type="similarity">
    <text evidence="2">Belongs to the major facilitator superfamily. Sugar transporter (TC 2.A.1.1) family.</text>
</comment>
<dbReference type="InterPro" id="IPR005829">
    <property type="entry name" value="Sugar_transporter_CS"/>
</dbReference>
<evidence type="ECO:0000256" key="1">
    <source>
        <dbReference type="ARBA" id="ARBA00004651"/>
    </source>
</evidence>
<feature type="transmembrane region" description="Helical" evidence="7">
    <location>
        <begin position="406"/>
        <end position="430"/>
    </location>
</feature>
<evidence type="ECO:0000256" key="4">
    <source>
        <dbReference type="ARBA" id="ARBA00022989"/>
    </source>
</evidence>
<evidence type="ECO:0000256" key="3">
    <source>
        <dbReference type="ARBA" id="ARBA00022692"/>
    </source>
</evidence>
<feature type="domain" description="Major facilitator superfamily (MFS) profile" evidence="8">
    <location>
        <begin position="26"/>
        <end position="434"/>
    </location>
</feature>
<keyword evidence="10" id="KW-1185">Reference proteome</keyword>
<feature type="transmembrane region" description="Helical" evidence="7">
    <location>
        <begin position="257"/>
        <end position="278"/>
    </location>
</feature>
<evidence type="ECO:0000259" key="8">
    <source>
        <dbReference type="PROSITE" id="PS50850"/>
    </source>
</evidence>
<organism evidence="9 10">
    <name type="scientific">Flexivirga aerilata</name>
    <dbReference type="NCBI Taxonomy" id="1656889"/>
    <lineage>
        <taxon>Bacteria</taxon>
        <taxon>Bacillati</taxon>
        <taxon>Actinomycetota</taxon>
        <taxon>Actinomycetes</taxon>
        <taxon>Micrococcales</taxon>
        <taxon>Dermacoccaceae</taxon>
        <taxon>Flexivirga</taxon>
    </lineage>
</organism>
<evidence type="ECO:0000256" key="6">
    <source>
        <dbReference type="SAM" id="MobiDB-lite"/>
    </source>
</evidence>
<dbReference type="PANTHER" id="PTHR48022:SF2">
    <property type="entry name" value="PLASTIDIC GLUCOSE TRANSPORTER 4"/>
    <property type="match status" value="1"/>
</dbReference>
<feature type="transmembrane region" description="Helical" evidence="7">
    <location>
        <begin position="26"/>
        <end position="45"/>
    </location>
</feature>
<evidence type="ECO:0000313" key="10">
    <source>
        <dbReference type="Proteomes" id="UP000557772"/>
    </source>
</evidence>
<protein>
    <submittedName>
        <fullName evidence="9">MFS transporter</fullName>
    </submittedName>
</protein>
<dbReference type="GO" id="GO:0005351">
    <property type="term" value="F:carbohydrate:proton symporter activity"/>
    <property type="evidence" value="ECO:0007669"/>
    <property type="project" value="TreeGrafter"/>
</dbReference>
<evidence type="ECO:0000256" key="2">
    <source>
        <dbReference type="ARBA" id="ARBA00010992"/>
    </source>
</evidence>
<name>A0A849AEE7_9MICO</name>
<dbReference type="RefSeq" id="WP_171151269.1">
    <property type="nucleotide sequence ID" value="NZ_JABENB010000001.1"/>
</dbReference>
<dbReference type="Pfam" id="PF00083">
    <property type="entry name" value="Sugar_tr"/>
    <property type="match status" value="1"/>
</dbReference>
<dbReference type="EMBL" id="JABENB010000001">
    <property type="protein sequence ID" value="NNG37946.1"/>
    <property type="molecule type" value="Genomic_DNA"/>
</dbReference>
<dbReference type="InterPro" id="IPR005828">
    <property type="entry name" value="MFS_sugar_transport-like"/>
</dbReference>
<sequence length="460" mass="50301">MTTTVGTRPDHDAPLTPKARHFLQRLTLATGGGMFIDGFVFATFASAMAGKAKSELGVSTVWESWISASVLIGTFFGGLLLGYITDRIGRKPMFTFDLLLFSVCALLLFFVTAPWQVFVLGILMGLAVGADYSIGSPLLGEFAQRKTRGHYLGLLEIGWNVGYVIAYLIGYLINTYEPGWWRIILGMSIVPAVISLIIRHGLPESPRWLVSKGRTDEAVAIYRDELDLQNPGDLLDEPEQETRWTVLFSKQYIRRTLFASLSWSAIVMPYFALTFFGPDILKSLGMGSDSLLGALLGTIIALIGAAISWKLVDRVGRRMVVIWPMFGCAIALFLASMYMHLPIIFGIVAYFGYLFSYGIMSITTGIYPEEIFPSSVRASGVGLASSISRIAAAIGTWGLPYVRDGFGVSTVLIILAVVSALGGVLSYAWAPETNGKALTETSHENDPHTYQRRSRTAQPA</sequence>
<feature type="transmembrane region" description="Helical" evidence="7">
    <location>
        <begin position="347"/>
        <end position="368"/>
    </location>
</feature>
<feature type="transmembrane region" description="Helical" evidence="7">
    <location>
        <begin position="151"/>
        <end position="173"/>
    </location>
</feature>
<keyword evidence="5 7" id="KW-0472">Membrane</keyword>
<dbReference type="PROSITE" id="PS00217">
    <property type="entry name" value="SUGAR_TRANSPORT_2"/>
    <property type="match status" value="1"/>
</dbReference>
<dbReference type="InterPro" id="IPR036259">
    <property type="entry name" value="MFS_trans_sf"/>
</dbReference>
<comment type="caution">
    <text evidence="9">The sequence shown here is derived from an EMBL/GenBank/DDBJ whole genome shotgun (WGS) entry which is preliminary data.</text>
</comment>
<feature type="transmembrane region" description="Helical" evidence="7">
    <location>
        <begin position="117"/>
        <end position="139"/>
    </location>
</feature>
<evidence type="ECO:0000313" key="9">
    <source>
        <dbReference type="EMBL" id="NNG37946.1"/>
    </source>
</evidence>
<dbReference type="PANTHER" id="PTHR48022">
    <property type="entry name" value="PLASTIDIC GLUCOSE TRANSPORTER 4"/>
    <property type="match status" value="1"/>
</dbReference>
<comment type="subcellular location">
    <subcellularLocation>
        <location evidence="1">Cell membrane</location>
        <topology evidence="1">Multi-pass membrane protein</topology>
    </subcellularLocation>
</comment>
<dbReference type="InterPro" id="IPR050360">
    <property type="entry name" value="MFS_Sugar_Transporters"/>
</dbReference>
<dbReference type="CDD" id="cd17316">
    <property type="entry name" value="MFS_SV2_like"/>
    <property type="match status" value="1"/>
</dbReference>
<dbReference type="SUPFAM" id="SSF103473">
    <property type="entry name" value="MFS general substrate transporter"/>
    <property type="match status" value="1"/>
</dbReference>
<feature type="transmembrane region" description="Helical" evidence="7">
    <location>
        <begin position="380"/>
        <end position="400"/>
    </location>
</feature>
<feature type="transmembrane region" description="Helical" evidence="7">
    <location>
        <begin position="290"/>
        <end position="309"/>
    </location>
</feature>
<reference evidence="9 10" key="1">
    <citation type="submission" date="2020-05" db="EMBL/GenBank/DDBJ databases">
        <title>Flexivirga sp. ID2601S isolated from air conditioner.</title>
        <authorList>
            <person name="Kim D.H."/>
        </authorList>
    </citation>
    <scope>NUCLEOTIDE SEQUENCE [LARGE SCALE GENOMIC DNA]</scope>
    <source>
        <strain evidence="9 10">ID2601S</strain>
    </source>
</reference>
<evidence type="ECO:0000256" key="5">
    <source>
        <dbReference type="ARBA" id="ARBA00023136"/>
    </source>
</evidence>
<feature type="compositionally biased region" description="Basic residues" evidence="6">
    <location>
        <begin position="450"/>
        <end position="460"/>
    </location>
</feature>